<dbReference type="PANTHER" id="PTHR36837:SF5">
    <property type="entry name" value="POLY-3-HYDROXYBUTYRATE SYNTHASE"/>
    <property type="match status" value="1"/>
</dbReference>
<reference evidence="7" key="1">
    <citation type="submission" date="2015-10" db="EMBL/GenBank/DDBJ databases">
        <title>Biosynthesis of SCL-MCL polyhydroxyalkanoates by metagenomic clones in Pseudomonas putida.</title>
        <authorList>
            <person name="Cheng J."/>
            <person name="Charles T.C."/>
        </authorList>
    </citation>
    <scope>NUCLEOTIDE SEQUENCE</scope>
</reference>
<name>A0A0U3SVW7_9BACT</name>
<gene>
    <name evidence="7" type="primary">phaC</name>
</gene>
<evidence type="ECO:0000256" key="3">
    <source>
        <dbReference type="ARBA" id="ARBA00022679"/>
    </source>
</evidence>
<dbReference type="EMBL" id="KT944277">
    <property type="protein sequence ID" value="ALV86771.1"/>
    <property type="molecule type" value="Genomic_DNA"/>
</dbReference>
<dbReference type="GO" id="GO:0042619">
    <property type="term" value="P:poly-hydroxybutyrate biosynthetic process"/>
    <property type="evidence" value="ECO:0007669"/>
    <property type="project" value="InterPro"/>
</dbReference>
<accession>A0A0U3SVW7</accession>
<dbReference type="GO" id="GO:0005737">
    <property type="term" value="C:cytoplasm"/>
    <property type="evidence" value="ECO:0007669"/>
    <property type="project" value="UniProtKB-SubCell"/>
</dbReference>
<evidence type="ECO:0000256" key="4">
    <source>
        <dbReference type="ARBA" id="ARBA00023315"/>
    </source>
</evidence>
<feature type="domain" description="Poly-beta-hydroxybutyrate polymerase N-terminal" evidence="6">
    <location>
        <begin position="100"/>
        <end position="268"/>
    </location>
</feature>
<evidence type="ECO:0000259" key="6">
    <source>
        <dbReference type="Pfam" id="PF07167"/>
    </source>
</evidence>
<dbReference type="NCBIfam" id="TIGR01838">
    <property type="entry name" value="PHA_synth_I"/>
    <property type="match status" value="1"/>
</dbReference>
<keyword evidence="4" id="KW-0012">Acyltransferase</keyword>
<dbReference type="Gene3D" id="3.40.50.1820">
    <property type="entry name" value="alpha/beta hydrolase"/>
    <property type="match status" value="1"/>
</dbReference>
<dbReference type="SUPFAM" id="SSF53474">
    <property type="entry name" value="alpha/beta-Hydrolases"/>
    <property type="match status" value="1"/>
</dbReference>
<dbReference type="GO" id="GO:0016746">
    <property type="term" value="F:acyltransferase activity"/>
    <property type="evidence" value="ECO:0007669"/>
    <property type="project" value="UniProtKB-KW"/>
</dbReference>
<keyword evidence="3" id="KW-0808">Transferase</keyword>
<sequence length="589" mass="65662">MADPDTKAPEAPPLPSLEEMQHWTWVMGRAQQMMLEHVARAMGETAEAKAPALPWLTLFGDPAKLAQQQAELWTEGLAIWQRALGVDSGPRTELVEKADRDRRFAAPQWRENPLFDMIRQSYLLVSERLLGSVDSIDGLDPKQREKLRFMTRNFVDAMAPSNFAATNPVVLERAMATRGESLLKGLEHMLDDVSKGQLTHTDPEAFEVGRNIAVTPGKVVKRTPLYELIQYSPTTETVYGTPLVIFPPWINRFYILDLNPKKSFIRWAVEQGLTVFVVSWKSADESLAGTTLDDYVLGGQVDAIDTIRELLGVESVHAIGYCVAGTTLAATLALLEARGEADKVASATFFTAQVDFSEAGDLNLFVADETLQLVEQISADKGYLDGRYMAATFNLLRGRDLIWSYVTNNYLMGEDYAPFDLLHWNSDTTNLPAKWHRAYLRDFYRDNKLVRAGELVVDGTPIDIHKVKTPTYVQAGREDHIAPAASVWKITHYFQGPLRFVLAGSGHIAGVVNPPEAQKYQYWTNDGKAETLDQFVAGATEHKGSWWPDWIEWIGAQDGKRVPAKGARVPGKGKLKALENAPGSYVKAR</sequence>
<dbReference type="Pfam" id="PF07167">
    <property type="entry name" value="PhaC_N"/>
    <property type="match status" value="1"/>
</dbReference>
<comment type="subcellular location">
    <subcellularLocation>
        <location evidence="1">Cytoplasm</location>
    </subcellularLocation>
</comment>
<organism evidence="7">
    <name type="scientific">uncultured bacterium P8N7</name>
    <dbReference type="NCBI Taxonomy" id="1748287"/>
    <lineage>
        <taxon>Bacteria</taxon>
        <taxon>environmental samples</taxon>
    </lineage>
</organism>
<dbReference type="PANTHER" id="PTHR36837">
    <property type="entry name" value="POLY(3-HYDROXYALKANOATE) POLYMERASE SUBUNIT PHAC"/>
    <property type="match status" value="1"/>
</dbReference>
<dbReference type="InterPro" id="IPR010941">
    <property type="entry name" value="PhaC_N"/>
</dbReference>
<evidence type="ECO:0000256" key="1">
    <source>
        <dbReference type="ARBA" id="ARBA00004496"/>
    </source>
</evidence>
<evidence type="ECO:0000259" key="5">
    <source>
        <dbReference type="Pfam" id="PF00561"/>
    </source>
</evidence>
<evidence type="ECO:0000256" key="2">
    <source>
        <dbReference type="ARBA" id="ARBA00022490"/>
    </source>
</evidence>
<dbReference type="AlphaFoldDB" id="A0A0U3SVW7"/>
<dbReference type="InterPro" id="IPR000073">
    <property type="entry name" value="AB_hydrolase_1"/>
</dbReference>
<proteinExistence type="predicted"/>
<dbReference type="Pfam" id="PF00561">
    <property type="entry name" value="Abhydrolase_1"/>
    <property type="match status" value="1"/>
</dbReference>
<dbReference type="InterPro" id="IPR029058">
    <property type="entry name" value="AB_hydrolase_fold"/>
</dbReference>
<protein>
    <submittedName>
        <fullName evidence="7">Polyhydroxyalkanoate synthase</fullName>
    </submittedName>
</protein>
<evidence type="ECO:0000313" key="7">
    <source>
        <dbReference type="EMBL" id="ALV86771.1"/>
    </source>
</evidence>
<dbReference type="InterPro" id="IPR051321">
    <property type="entry name" value="PHA/PHB_synthase"/>
</dbReference>
<feature type="domain" description="AB hydrolase-1" evidence="5">
    <location>
        <begin position="270"/>
        <end position="513"/>
    </location>
</feature>
<keyword evidence="2" id="KW-0963">Cytoplasm</keyword>
<dbReference type="InterPro" id="IPR010963">
    <property type="entry name" value="PHA_synth_I"/>
</dbReference>